<dbReference type="EMBL" id="MJBS01000131">
    <property type="protein sequence ID" value="OHE92982.1"/>
    <property type="molecule type" value="Genomic_DNA"/>
</dbReference>
<accession>A0A1G4AV98</accession>
<evidence type="ECO:0000313" key="1">
    <source>
        <dbReference type="EMBL" id="OHE92982.1"/>
    </source>
</evidence>
<organism evidence="1 2">
    <name type="scientific">Colletotrichum orchidophilum</name>
    <dbReference type="NCBI Taxonomy" id="1209926"/>
    <lineage>
        <taxon>Eukaryota</taxon>
        <taxon>Fungi</taxon>
        <taxon>Dikarya</taxon>
        <taxon>Ascomycota</taxon>
        <taxon>Pezizomycotina</taxon>
        <taxon>Sordariomycetes</taxon>
        <taxon>Hypocreomycetidae</taxon>
        <taxon>Glomerellales</taxon>
        <taxon>Glomerellaceae</taxon>
        <taxon>Colletotrichum</taxon>
    </lineage>
</organism>
<reference evidence="1 2" key="1">
    <citation type="submission" date="2016-09" db="EMBL/GenBank/DDBJ databases">
        <authorList>
            <person name="Capua I."/>
            <person name="De Benedictis P."/>
            <person name="Joannis T."/>
            <person name="Lombin L.H."/>
            <person name="Cattoli G."/>
        </authorList>
    </citation>
    <scope>NUCLEOTIDE SEQUENCE [LARGE SCALE GENOMIC DNA]</scope>
    <source>
        <strain evidence="1 2">IMI 309357</strain>
    </source>
</reference>
<dbReference type="RefSeq" id="XP_022470150.1">
    <property type="nucleotide sequence ID" value="XM_022623327.1"/>
</dbReference>
<name>A0A1G4AV98_9PEZI</name>
<gene>
    <name evidence="1" type="ORF">CORC01_11705</name>
</gene>
<dbReference type="GeneID" id="34564837"/>
<feature type="non-terminal residue" evidence="1">
    <location>
        <position position="1"/>
    </location>
</feature>
<dbReference type="AlphaFoldDB" id="A0A1G4AV98"/>
<evidence type="ECO:0000313" key="2">
    <source>
        <dbReference type="Proteomes" id="UP000176998"/>
    </source>
</evidence>
<sequence>ADKTVNSIVNDSSPALEFYCRDGRFPVVALQEPRPEAADQPQKRVHIDDRFFVPYQPPSSLSRGHSPLVERVCSYVIWIPLEPLGLPPKATRENKAGEGGSMGAWATCLPWGLQPPRVPRSVCLSNGANGVAIMYPFARSSSDLVEVTPFLPEAQAGTWMMEIGN</sequence>
<comment type="caution">
    <text evidence="1">The sequence shown here is derived from an EMBL/GenBank/DDBJ whole genome shotgun (WGS) entry which is preliminary data.</text>
</comment>
<keyword evidence="2" id="KW-1185">Reference proteome</keyword>
<protein>
    <submittedName>
        <fullName evidence="1">Uncharacterized protein</fullName>
    </submittedName>
</protein>
<proteinExistence type="predicted"/>
<dbReference type="Proteomes" id="UP000176998">
    <property type="component" value="Unassembled WGS sequence"/>
</dbReference>